<dbReference type="Proteomes" id="UP000298656">
    <property type="component" value="Chromosome 2"/>
</dbReference>
<accession>A0A4V1EIQ5</accession>
<organism evidence="1 2">
    <name type="scientific">Trinickia violacea</name>
    <dbReference type="NCBI Taxonomy" id="2571746"/>
    <lineage>
        <taxon>Bacteria</taxon>
        <taxon>Pseudomonadati</taxon>
        <taxon>Pseudomonadota</taxon>
        <taxon>Betaproteobacteria</taxon>
        <taxon>Burkholderiales</taxon>
        <taxon>Burkholderiaceae</taxon>
        <taxon>Trinickia</taxon>
    </lineage>
</organism>
<reference evidence="1 2" key="1">
    <citation type="submission" date="2019-05" db="EMBL/GenBank/DDBJ databases">
        <title>Burkholderia sp. DHOD12, isolated from subtropical forest soil.</title>
        <authorList>
            <person name="Gao Z.-H."/>
            <person name="Qiu L.-H."/>
        </authorList>
    </citation>
    <scope>NUCLEOTIDE SEQUENCE [LARGE SCALE GENOMIC DNA]</scope>
    <source>
        <strain evidence="1 2">DHOD12</strain>
    </source>
</reference>
<protein>
    <submittedName>
        <fullName evidence="1">Uncharacterized protein</fullName>
    </submittedName>
</protein>
<name>A0A4V1EIQ5_9BURK</name>
<sequence length="80" mass="9059">MIARPANRWHGSVKVTSGGTAFLHGGRRQADKKGDPIYFRHGCLVFLVWPVRDGDPRDASTQIGNNEYWIVATQQPYLYN</sequence>
<dbReference type="AlphaFoldDB" id="A0A4V1EIQ5"/>
<keyword evidence="2" id="KW-1185">Reference proteome</keyword>
<dbReference type="KEGG" id="tvl:FAZ95_37585"/>
<proteinExistence type="predicted"/>
<dbReference type="RefSeq" id="WP_137337349.1">
    <property type="nucleotide sequence ID" value="NZ_CP040078.1"/>
</dbReference>
<gene>
    <name evidence="1" type="ORF">FAZ95_37585</name>
</gene>
<evidence type="ECO:0000313" key="2">
    <source>
        <dbReference type="Proteomes" id="UP000298656"/>
    </source>
</evidence>
<dbReference type="EMBL" id="CP040078">
    <property type="protein sequence ID" value="QCP54590.1"/>
    <property type="molecule type" value="Genomic_DNA"/>
</dbReference>
<evidence type="ECO:0000313" key="1">
    <source>
        <dbReference type="EMBL" id="QCP54590.1"/>
    </source>
</evidence>